<feature type="transmembrane region" description="Helical" evidence="12">
    <location>
        <begin position="297"/>
        <end position="317"/>
    </location>
</feature>
<dbReference type="UniPathway" id="UPA00232"/>
<protein>
    <recommendedName>
        <fullName evidence="12 13">4-hydroxybenzoate octaprenyltransferase</fullName>
        <ecNumber evidence="12 13">2.5.1.39</ecNumber>
    </recommendedName>
    <alternativeName>
        <fullName evidence="12">4-HB polyprenyltransferase</fullName>
    </alternativeName>
</protein>
<comment type="similarity">
    <text evidence="3 12">Belongs to the UbiA prenyltransferase family.</text>
</comment>
<evidence type="ECO:0000256" key="8">
    <source>
        <dbReference type="ARBA" id="ARBA00022692"/>
    </source>
</evidence>
<keyword evidence="7 12" id="KW-0831">Ubiquinone biosynthesis</keyword>
<dbReference type="EC" id="2.5.1.39" evidence="12 13"/>
<keyword evidence="5 12" id="KW-0997">Cell inner membrane</keyword>
<feature type="transmembrane region" description="Helical" evidence="12">
    <location>
        <begin position="238"/>
        <end position="259"/>
    </location>
</feature>
<feature type="transmembrane region" description="Helical" evidence="12">
    <location>
        <begin position="195"/>
        <end position="217"/>
    </location>
</feature>
<dbReference type="Pfam" id="PF01040">
    <property type="entry name" value="UbiA"/>
    <property type="match status" value="1"/>
</dbReference>
<dbReference type="GO" id="GO:0008412">
    <property type="term" value="F:4-hydroxybenzoate polyprenyltransferase activity"/>
    <property type="evidence" value="ECO:0007669"/>
    <property type="project" value="UniProtKB-UniRule"/>
</dbReference>
<dbReference type="InterPro" id="IPR000537">
    <property type="entry name" value="UbiA_prenyltransferase"/>
</dbReference>
<organism evidence="14 15">
    <name type="scientific">Pseudoluteimonas lycopersici</name>
    <dbReference type="NCBI Taxonomy" id="1324796"/>
    <lineage>
        <taxon>Bacteria</taxon>
        <taxon>Pseudomonadati</taxon>
        <taxon>Pseudomonadota</taxon>
        <taxon>Gammaproteobacteria</taxon>
        <taxon>Lysobacterales</taxon>
        <taxon>Lysobacteraceae</taxon>
        <taxon>Pseudoluteimonas</taxon>
    </lineage>
</organism>
<evidence type="ECO:0000256" key="7">
    <source>
        <dbReference type="ARBA" id="ARBA00022688"/>
    </source>
</evidence>
<reference evidence="14 15" key="1">
    <citation type="submission" date="2019-07" db="EMBL/GenBank/DDBJ databases">
        <title>Lysobacter weifangensis sp. nov., isolated from bensulfuron-methyl contaminated farmland soil.</title>
        <authorList>
            <person name="Zhao H."/>
        </authorList>
    </citation>
    <scope>NUCLEOTIDE SEQUENCE [LARGE SCALE GENOMIC DNA]</scope>
    <source>
        <strain evidence="14 15">CC-Bw-6</strain>
    </source>
</reference>
<evidence type="ECO:0000256" key="6">
    <source>
        <dbReference type="ARBA" id="ARBA00022679"/>
    </source>
</evidence>
<dbReference type="InterPro" id="IPR044878">
    <property type="entry name" value="UbiA_sf"/>
</dbReference>
<feature type="transmembrane region" description="Helical" evidence="12">
    <location>
        <begin position="265"/>
        <end position="285"/>
    </location>
</feature>
<evidence type="ECO:0000256" key="4">
    <source>
        <dbReference type="ARBA" id="ARBA00022475"/>
    </source>
</evidence>
<keyword evidence="15" id="KW-1185">Reference proteome</keyword>
<comment type="catalytic activity">
    <reaction evidence="12">
        <text>all-trans-octaprenyl diphosphate + 4-hydroxybenzoate = 4-hydroxy-3-(all-trans-octaprenyl)benzoate + diphosphate</text>
        <dbReference type="Rhea" id="RHEA:27782"/>
        <dbReference type="ChEBI" id="CHEBI:1617"/>
        <dbReference type="ChEBI" id="CHEBI:17879"/>
        <dbReference type="ChEBI" id="CHEBI:33019"/>
        <dbReference type="ChEBI" id="CHEBI:57711"/>
        <dbReference type="EC" id="2.5.1.39"/>
    </reaction>
</comment>
<evidence type="ECO:0000256" key="13">
    <source>
        <dbReference type="NCBIfam" id="TIGR01474"/>
    </source>
</evidence>
<keyword evidence="8 12" id="KW-0812">Transmembrane</keyword>
<dbReference type="PANTHER" id="PTHR11048:SF28">
    <property type="entry name" value="4-HYDROXYBENZOATE POLYPRENYLTRANSFERASE, MITOCHONDRIAL"/>
    <property type="match status" value="1"/>
</dbReference>
<feature type="transmembrane region" description="Helical" evidence="12">
    <location>
        <begin position="172"/>
        <end position="189"/>
    </location>
</feature>
<comment type="cofactor">
    <cofactor evidence="1 12">
        <name>Mg(2+)</name>
        <dbReference type="ChEBI" id="CHEBI:18420"/>
    </cofactor>
</comment>
<keyword evidence="11 12" id="KW-0472">Membrane</keyword>
<feature type="transmembrane region" description="Helical" evidence="12">
    <location>
        <begin position="119"/>
        <end position="139"/>
    </location>
</feature>
<evidence type="ECO:0000256" key="3">
    <source>
        <dbReference type="ARBA" id="ARBA00005985"/>
    </source>
</evidence>
<evidence type="ECO:0000256" key="10">
    <source>
        <dbReference type="ARBA" id="ARBA00022989"/>
    </source>
</evidence>
<proteinExistence type="inferred from homology"/>
<comment type="subcellular location">
    <subcellularLocation>
        <location evidence="12">Cell inner membrane</location>
        <topology evidence="12">Multi-pass membrane protein</topology>
    </subcellularLocation>
    <subcellularLocation>
        <location evidence="2">Membrane</location>
        <topology evidence="2">Multi-pass membrane protein</topology>
    </subcellularLocation>
</comment>
<evidence type="ECO:0000313" key="14">
    <source>
        <dbReference type="EMBL" id="QDQ74111.1"/>
    </source>
</evidence>
<evidence type="ECO:0000256" key="11">
    <source>
        <dbReference type="ARBA" id="ARBA00023136"/>
    </source>
</evidence>
<name>A0A516V6J0_9GAMM</name>
<dbReference type="GO" id="GO:0006744">
    <property type="term" value="P:ubiquinone biosynthetic process"/>
    <property type="evidence" value="ECO:0007669"/>
    <property type="project" value="UniProtKB-UniRule"/>
</dbReference>
<evidence type="ECO:0000256" key="1">
    <source>
        <dbReference type="ARBA" id="ARBA00001946"/>
    </source>
</evidence>
<dbReference type="GO" id="GO:0005886">
    <property type="term" value="C:plasma membrane"/>
    <property type="evidence" value="ECO:0007669"/>
    <property type="project" value="UniProtKB-SubCell"/>
</dbReference>
<evidence type="ECO:0000256" key="12">
    <source>
        <dbReference type="HAMAP-Rule" id="MF_01635"/>
    </source>
</evidence>
<feature type="transmembrane region" description="Helical" evidence="12">
    <location>
        <begin position="51"/>
        <end position="71"/>
    </location>
</feature>
<dbReference type="HAMAP" id="MF_01635">
    <property type="entry name" value="UbiA"/>
    <property type="match status" value="1"/>
</dbReference>
<dbReference type="AlphaFoldDB" id="A0A516V6J0"/>
<keyword evidence="9 12" id="KW-0460">Magnesium</keyword>
<dbReference type="Gene3D" id="1.10.357.140">
    <property type="entry name" value="UbiA prenyltransferase"/>
    <property type="match status" value="1"/>
</dbReference>
<evidence type="ECO:0000256" key="5">
    <source>
        <dbReference type="ARBA" id="ARBA00022519"/>
    </source>
</evidence>
<dbReference type="Gene3D" id="1.20.120.1780">
    <property type="entry name" value="UbiA prenyltransferase"/>
    <property type="match status" value="1"/>
</dbReference>
<evidence type="ECO:0000256" key="9">
    <source>
        <dbReference type="ARBA" id="ARBA00022842"/>
    </source>
</evidence>
<comment type="function">
    <text evidence="12">Catalyzes the prenylation of para-hydroxybenzoate (PHB) with an all-trans polyprenyl group. Mediates the second step in the final reaction sequence of ubiquinone-8 (UQ-8) biosynthesis, which is the condensation of the polyisoprenoid side chain with PHB, generating the first membrane-bound Q intermediate 3-octaprenyl-4-hydroxybenzoate.</text>
</comment>
<dbReference type="InterPro" id="IPR006370">
    <property type="entry name" value="HB_polyprenyltransferase-like"/>
</dbReference>
<sequence>MIDARGATRGRPCYPAAMPYERDFAPIPEPLPAWRGRLGQYWKLVRGDRPIGWLLLLWPTWWALWLAAGGLPPWGPLVVFTLGVWLTRSAGCVINDYADRWLDPNVERTKSRPLATGAVSGREALAVFAVLMLFAFGLVLTTNRLTVLLSFAGVFLAASYPYLKRYTHLPQVYLGMAFGWGIPMAFAAVQGHVPALAWLLYVANIFWATAYDTWYAMVDRDDDLRMGAKSTAILFGDMDLVAQGVLYACMFVALALVGRQAQLGAYYWYGLGAALLLVLWEFFRARHRDRDGCFRAFLHNHWVGMAVFAGIAASVMVKA</sequence>
<dbReference type="PROSITE" id="PS00943">
    <property type="entry name" value="UBIA"/>
    <property type="match status" value="1"/>
</dbReference>
<dbReference type="NCBIfam" id="TIGR01474">
    <property type="entry name" value="ubiA_proteo"/>
    <property type="match status" value="1"/>
</dbReference>
<dbReference type="InterPro" id="IPR030470">
    <property type="entry name" value="UbiA_prenylTrfase_CS"/>
</dbReference>
<dbReference type="OrthoDB" id="9782418at2"/>
<comment type="pathway">
    <text evidence="12">Cofactor biosynthesis; ubiquinone biosynthesis.</text>
</comment>
<dbReference type="PANTHER" id="PTHR11048">
    <property type="entry name" value="PRENYLTRANSFERASES"/>
    <property type="match status" value="1"/>
</dbReference>
<feature type="transmembrane region" description="Helical" evidence="12">
    <location>
        <begin position="145"/>
        <end position="163"/>
    </location>
</feature>
<dbReference type="CDD" id="cd13959">
    <property type="entry name" value="PT_UbiA_COQ2"/>
    <property type="match status" value="1"/>
</dbReference>
<gene>
    <name evidence="12" type="primary">ubiA</name>
    <name evidence="14" type="ORF">FNZ56_09570</name>
</gene>
<dbReference type="FunFam" id="1.10.357.140:FF:000002">
    <property type="entry name" value="4-hydroxybenzoate octaprenyltransferase"/>
    <property type="match status" value="1"/>
</dbReference>
<keyword evidence="4 12" id="KW-1003">Cell membrane</keyword>
<accession>A0A516V6J0</accession>
<keyword evidence="10 12" id="KW-1133">Transmembrane helix</keyword>
<dbReference type="InterPro" id="IPR039653">
    <property type="entry name" value="Prenyltransferase"/>
</dbReference>
<dbReference type="FunFam" id="1.20.120.1780:FF:000001">
    <property type="entry name" value="4-hydroxybenzoate octaprenyltransferase"/>
    <property type="match status" value="1"/>
</dbReference>
<dbReference type="EMBL" id="CP041742">
    <property type="protein sequence ID" value="QDQ74111.1"/>
    <property type="molecule type" value="Genomic_DNA"/>
</dbReference>
<evidence type="ECO:0000313" key="15">
    <source>
        <dbReference type="Proteomes" id="UP000315891"/>
    </source>
</evidence>
<evidence type="ECO:0000256" key="2">
    <source>
        <dbReference type="ARBA" id="ARBA00004141"/>
    </source>
</evidence>
<keyword evidence="6 12" id="KW-0808">Transferase</keyword>
<dbReference type="Proteomes" id="UP000315891">
    <property type="component" value="Chromosome"/>
</dbReference>